<feature type="region of interest" description="Disordered" evidence="1">
    <location>
        <begin position="1"/>
        <end position="24"/>
    </location>
</feature>
<feature type="compositionally biased region" description="Basic residues" evidence="1">
    <location>
        <begin position="1"/>
        <end position="14"/>
    </location>
</feature>
<accession>A0AAD6D2S5</accession>
<dbReference type="Proteomes" id="UP001220324">
    <property type="component" value="Unassembled WGS sequence"/>
</dbReference>
<reference evidence="2 3" key="1">
    <citation type="journal article" date="2023" name="IMA Fungus">
        <title>Comparative genomic study of the Penicillium genus elucidates a diverse pangenome and 15 lateral gene transfer events.</title>
        <authorList>
            <person name="Petersen C."/>
            <person name="Sorensen T."/>
            <person name="Nielsen M.R."/>
            <person name="Sondergaard T.E."/>
            <person name="Sorensen J.L."/>
            <person name="Fitzpatrick D.A."/>
            <person name="Frisvad J.C."/>
            <person name="Nielsen K.L."/>
        </authorList>
    </citation>
    <scope>NUCLEOTIDE SEQUENCE [LARGE SCALE GENOMIC DNA]</scope>
    <source>
        <strain evidence="2 3">IBT 35679</strain>
    </source>
</reference>
<name>A0AAD6D2S5_9EURO</name>
<dbReference type="PANTHER" id="PTHR42085">
    <property type="entry name" value="F-BOX DOMAIN-CONTAINING PROTEIN"/>
    <property type="match status" value="1"/>
</dbReference>
<feature type="region of interest" description="Disordered" evidence="1">
    <location>
        <begin position="339"/>
        <end position="365"/>
    </location>
</feature>
<gene>
    <name evidence="2" type="ORF">N7494_001787</name>
</gene>
<proteinExistence type="predicted"/>
<evidence type="ECO:0000313" key="3">
    <source>
        <dbReference type="Proteomes" id="UP001220324"/>
    </source>
</evidence>
<organism evidence="2 3">
    <name type="scientific">Penicillium frequentans</name>
    <dbReference type="NCBI Taxonomy" id="3151616"/>
    <lineage>
        <taxon>Eukaryota</taxon>
        <taxon>Fungi</taxon>
        <taxon>Dikarya</taxon>
        <taxon>Ascomycota</taxon>
        <taxon>Pezizomycotina</taxon>
        <taxon>Eurotiomycetes</taxon>
        <taxon>Eurotiomycetidae</taxon>
        <taxon>Eurotiales</taxon>
        <taxon>Aspergillaceae</taxon>
        <taxon>Penicillium</taxon>
    </lineage>
</organism>
<comment type="caution">
    <text evidence="2">The sequence shown here is derived from an EMBL/GenBank/DDBJ whole genome shotgun (WGS) entry which is preliminary data.</text>
</comment>
<keyword evidence="3" id="KW-1185">Reference proteome</keyword>
<sequence>MHGYPRRILRGGRRRLPEVDTTPEKTLPDLVPSLPAISQTSCPLFTVFPAEIRNRIYALTLESEDTSSNDDPDSLYGRNTFYYRPGYKQPKRIQTALLQTCQQIYNEASLLPTAVNEHTFWFYRAPPHVKHASSPVQYFRNMTPKQRAQVHDLHFFTQQYFLEDNPWSRVWVGMKMGEDGRNMRGECRLAPKKITFTFRHTDWWFWENNDPLGMDPFRCGRTRAHEMDRPAGPYQERAWGNQFASVPSLEEVVIEFETIMRKREQLDGIIERAMNWKFPMQADNSVYLVADPSSRSTYSWIGAKEVDLKKGATPAPRIIGQDGRPDLETVPEPEPVLAVPTLKPFDPQSALRTGDSTTPGGQLRYDPQTEEEFYVVFLTWRKQRVD</sequence>
<dbReference type="EMBL" id="JAQIZZ010000002">
    <property type="protein sequence ID" value="KAJ5552409.1"/>
    <property type="molecule type" value="Genomic_DNA"/>
</dbReference>
<dbReference type="PANTHER" id="PTHR42085:SF1">
    <property type="entry name" value="F-BOX DOMAIN-CONTAINING PROTEIN"/>
    <property type="match status" value="1"/>
</dbReference>
<protein>
    <submittedName>
        <fullName evidence="2">Uncharacterized protein</fullName>
    </submittedName>
</protein>
<dbReference type="InterPro" id="IPR038883">
    <property type="entry name" value="AN11006-like"/>
</dbReference>
<evidence type="ECO:0000313" key="2">
    <source>
        <dbReference type="EMBL" id="KAJ5552409.1"/>
    </source>
</evidence>
<feature type="compositionally biased region" description="Polar residues" evidence="1">
    <location>
        <begin position="350"/>
        <end position="360"/>
    </location>
</feature>
<dbReference type="AlphaFoldDB" id="A0AAD6D2S5"/>
<feature type="compositionally biased region" description="Basic and acidic residues" evidence="1">
    <location>
        <begin position="15"/>
        <end position="24"/>
    </location>
</feature>
<evidence type="ECO:0000256" key="1">
    <source>
        <dbReference type="SAM" id="MobiDB-lite"/>
    </source>
</evidence>